<keyword evidence="2" id="KW-1185">Reference proteome</keyword>
<sequence length="270" mass="28454">MHADETTDSPTVAAEIIERIEHGDLDAAVAAVTELDVVSATSPKMLAAMIQTARACEKDQRSDEAAEVYHTAAALANELSTNDPAIIPTAKTAAIWLTAANSLTVVGRDADAFRWLRLAAESTSDTVLAQRVGKSLLSVASGALNANDKLTAGHAYQLAVQQFLLANPEQPNPSIATARLGYAWTLVMAANESGNSEHVAQALAAVDEFIEHHSGHADTSSALLLKMSCESSLGRKEDAESTRERLIHNHPRSDAMCQIVSQACGDAASG</sequence>
<organism evidence="1 2">
    <name type="scientific">Rhodopirellula sallentina SM41</name>
    <dbReference type="NCBI Taxonomy" id="1263870"/>
    <lineage>
        <taxon>Bacteria</taxon>
        <taxon>Pseudomonadati</taxon>
        <taxon>Planctomycetota</taxon>
        <taxon>Planctomycetia</taxon>
        <taxon>Pirellulales</taxon>
        <taxon>Pirellulaceae</taxon>
        <taxon>Rhodopirellula</taxon>
    </lineage>
</organism>
<comment type="caution">
    <text evidence="1">The sequence shown here is derived from an EMBL/GenBank/DDBJ whole genome shotgun (WGS) entry which is preliminary data.</text>
</comment>
<reference evidence="1 2" key="1">
    <citation type="journal article" date="2013" name="Mar. Genomics">
        <title>Expression of sulfatases in Rhodopirellula baltica and the diversity of sulfatases in the genus Rhodopirellula.</title>
        <authorList>
            <person name="Wegner C.E."/>
            <person name="Richter-Heitmann T."/>
            <person name="Klindworth A."/>
            <person name="Klockow C."/>
            <person name="Richter M."/>
            <person name="Achstetter T."/>
            <person name="Glockner F.O."/>
            <person name="Harder J."/>
        </authorList>
    </citation>
    <scope>NUCLEOTIDE SEQUENCE [LARGE SCALE GENOMIC DNA]</scope>
    <source>
        <strain evidence="1 2">SM41</strain>
    </source>
</reference>
<dbReference type="AlphaFoldDB" id="M5U2J8"/>
<evidence type="ECO:0000313" key="2">
    <source>
        <dbReference type="Proteomes" id="UP000011885"/>
    </source>
</evidence>
<dbReference type="SUPFAM" id="SSF48452">
    <property type="entry name" value="TPR-like"/>
    <property type="match status" value="1"/>
</dbReference>
<protein>
    <submittedName>
        <fullName evidence="1">Uncharacterized protein</fullName>
    </submittedName>
</protein>
<dbReference type="Gene3D" id="1.25.40.10">
    <property type="entry name" value="Tetratricopeptide repeat domain"/>
    <property type="match status" value="1"/>
</dbReference>
<dbReference type="Proteomes" id="UP000011885">
    <property type="component" value="Unassembled WGS sequence"/>
</dbReference>
<feature type="non-terminal residue" evidence="1">
    <location>
        <position position="270"/>
    </location>
</feature>
<evidence type="ECO:0000313" key="1">
    <source>
        <dbReference type="EMBL" id="EMI55665.1"/>
    </source>
</evidence>
<accession>M5U2J8</accession>
<name>M5U2J8_9BACT</name>
<proteinExistence type="predicted"/>
<gene>
    <name evidence="1" type="ORF">RSSM_02876</name>
</gene>
<dbReference type="EMBL" id="ANOH01000204">
    <property type="protein sequence ID" value="EMI55665.1"/>
    <property type="molecule type" value="Genomic_DNA"/>
</dbReference>
<dbReference type="InterPro" id="IPR011990">
    <property type="entry name" value="TPR-like_helical_dom_sf"/>
</dbReference>